<sequence>MQDNIKEQLQQLIQVYGAEKVLHNAQCLLGGTNKEPQVAEVTHTLELSTGVEELRKLVGTFDSAAWNILENFSGSVSRLEKIQASKSKGVPAEYFKIIGPEGLDYTFSMLDSALTSQLEAGGKREAAHRDRSDLVRRRAWLETSIKLTEADAIMSIVGTGKDAYVMIGDKMTYMPNDTARDAYRRTVSKEDRKTLALVNGEIAAIEADIVRAKDGWDTAKEASDTLRARANAQSALLNFLASRG</sequence>
<comment type="caution">
    <text evidence="1">The sequence shown here is derived from an EMBL/GenBank/DDBJ whole genome shotgun (WGS) entry which is preliminary data.</text>
</comment>
<keyword evidence="2" id="KW-1185">Reference proteome</keyword>
<dbReference type="RefSeq" id="WP_007932079.1">
    <property type="nucleotide sequence ID" value="NZ_AKVJ01000011.1"/>
</dbReference>
<name>I9B495_9FIRM</name>
<reference evidence="1 2" key="1">
    <citation type="journal article" date="2012" name="J. Bacteriol.">
        <title>Draft Genome Sequences for Two Metal-Reducing Pelosinus fermentans Strains Isolated from a Cr(VI)-Contaminated Site and for Type Strain R7.</title>
        <authorList>
            <person name="Brown S.D."/>
            <person name="Podar M."/>
            <person name="Klingeman D.M."/>
            <person name="Johnson C.M."/>
            <person name="Yang Z.K."/>
            <person name="Utturkar S.M."/>
            <person name="Land M.L."/>
            <person name="Mosher J.J."/>
            <person name="Hurt R.A.Jr."/>
            <person name="Phelps T.J."/>
            <person name="Palumbo A.V."/>
            <person name="Arkin A.P."/>
            <person name="Hazen T.C."/>
            <person name="Elias D.A."/>
        </authorList>
    </citation>
    <scope>NUCLEOTIDE SEQUENCE [LARGE SCALE GENOMIC DNA]</scope>
    <source>
        <strain evidence="1 2">B4</strain>
    </source>
</reference>
<dbReference type="Proteomes" id="UP000004324">
    <property type="component" value="Unassembled WGS sequence"/>
</dbReference>
<accession>I9B495</accession>
<dbReference type="EMBL" id="AKVJ01000011">
    <property type="protein sequence ID" value="EIW19952.1"/>
    <property type="molecule type" value="Genomic_DNA"/>
</dbReference>
<organism evidence="1 2">
    <name type="scientific">Pelosinus fermentans B4</name>
    <dbReference type="NCBI Taxonomy" id="1149862"/>
    <lineage>
        <taxon>Bacteria</taxon>
        <taxon>Bacillati</taxon>
        <taxon>Bacillota</taxon>
        <taxon>Negativicutes</taxon>
        <taxon>Selenomonadales</taxon>
        <taxon>Sporomusaceae</taxon>
        <taxon>Pelosinus</taxon>
    </lineage>
</organism>
<dbReference type="PATRIC" id="fig|1149862.3.peg.1094"/>
<gene>
    <name evidence="1" type="ORF">FB4_0203</name>
</gene>
<evidence type="ECO:0000313" key="1">
    <source>
        <dbReference type="EMBL" id="EIW19952.1"/>
    </source>
</evidence>
<protein>
    <submittedName>
        <fullName evidence="1">Uncharacterized protein</fullName>
    </submittedName>
</protein>
<dbReference type="AlphaFoldDB" id="I9B495"/>
<evidence type="ECO:0000313" key="2">
    <source>
        <dbReference type="Proteomes" id="UP000004324"/>
    </source>
</evidence>
<proteinExistence type="predicted"/>